<dbReference type="PROSITE" id="PS51257">
    <property type="entry name" value="PROKAR_LIPOPROTEIN"/>
    <property type="match status" value="1"/>
</dbReference>
<dbReference type="STRING" id="1702214.AL399_06055"/>
<proteinExistence type="predicted"/>
<dbReference type="PATRIC" id="fig|1702214.3.peg.472"/>
<dbReference type="EMBL" id="LIIK01000026">
    <property type="protein sequence ID" value="KQM08674.1"/>
    <property type="molecule type" value="Genomic_DNA"/>
</dbReference>
<dbReference type="Proteomes" id="UP000054172">
    <property type="component" value="Unassembled WGS sequence"/>
</dbReference>
<keyword evidence="1" id="KW-0802">TPR repeat</keyword>
<keyword evidence="4" id="KW-1185">Reference proteome</keyword>
<reference evidence="3" key="1">
    <citation type="submission" date="2015-08" db="EMBL/GenBank/DDBJ databases">
        <title>Candidatus Bacteriodes Periocalifornicus.</title>
        <authorList>
            <person name="McLean J.S."/>
            <person name="Kelley S."/>
        </authorList>
    </citation>
    <scope>NUCLEOTIDE SEQUENCE [LARGE SCALE GENOMIC DNA]</scope>
    <source>
        <strain evidence="3">12B</strain>
    </source>
</reference>
<evidence type="ECO:0000313" key="4">
    <source>
        <dbReference type="Proteomes" id="UP000054172"/>
    </source>
</evidence>
<feature type="region of interest" description="Disordered" evidence="2">
    <location>
        <begin position="523"/>
        <end position="542"/>
    </location>
</feature>
<gene>
    <name evidence="3" type="ORF">AL399_06055</name>
</gene>
<feature type="repeat" description="TPR" evidence="1">
    <location>
        <begin position="361"/>
        <end position="394"/>
    </location>
</feature>
<accession>A0A0Q4B461</accession>
<dbReference type="SUPFAM" id="SSF81901">
    <property type="entry name" value="HCP-like"/>
    <property type="match status" value="1"/>
</dbReference>
<comment type="caution">
    <text evidence="3">The sequence shown here is derived from an EMBL/GenBank/DDBJ whole genome shotgun (WGS) entry which is preliminary data.</text>
</comment>
<evidence type="ECO:0000256" key="2">
    <source>
        <dbReference type="SAM" id="MobiDB-lite"/>
    </source>
</evidence>
<dbReference type="AlphaFoldDB" id="A0A0Q4B461"/>
<dbReference type="PROSITE" id="PS50005">
    <property type="entry name" value="TPR"/>
    <property type="match status" value="1"/>
</dbReference>
<evidence type="ECO:0000313" key="3">
    <source>
        <dbReference type="EMBL" id="KQM08674.1"/>
    </source>
</evidence>
<name>A0A0Q4B461_9BACT</name>
<evidence type="ECO:0000256" key="1">
    <source>
        <dbReference type="PROSITE-ProRule" id="PRU00339"/>
    </source>
</evidence>
<sequence>MKRSWLHYLLPAGVLLGLAVSLLGCSTQKNTAWRRFYHRWTAYFNYYFNAQDAYHQAERNADEQLRYDYTRPLPLCLAGLPEAALEVGGGMDRAIDKCATLIRFHSITAKPQRPKGGLDREERAFYAQSEYNPYARKGWLLIGKARLWSGDYQLAQQALEFSMRQFAGLPEGWEAELWMARLSALQGDTASARIRLAALAASPSRPKGKLYSYNLEAIWADMLAAQGQWAEAIPHAEKALGVARRGIVRNRCRFALAQLYELDGNPQRASALFKQVASSANSYEMSFNARVRYLALAARAQNRGMERTLRKLAADQKNEEYLDQIYYALARIVMDKGDTAEAVELFKESGLRSVSNARQKGVSYLAVGEYYYGKGQYVEAQAFYDSALTALPEEYPGYDALAERKAGLTKLANALRTVEHEDSLQRVAQMPEAERSRLIQGLIAKVQEQERQAKLQEEQEARDRQFAMENQYRNPTTQSSLQQSGGTWYFYNQSTLGFGRTDFKLRWGERKLEDNWRRKNKATQLGAATDEGGNADSVQAGPKLSNKDAAYYLRDLPLTDSARKASNARVMAALREAGDAYSAEVHDTRKAVQSYWGIGERYPKTEEAAEGYYLAYRTAQQAQLPDLEMQSRERLLRGYPQSPYARMVGDPTYTQQLLERQKDAEAKYQQALELYQKGDRTGAGLVAHEALGQEGAGGYAPNFALLEALCTGSEPGGRAMIQALRKVMADYPESEQATYAGEVIRTVERRTLTGVDFAEELELASTEAGDSVPTEGFAASDGEYWVALMVPAKANLTDLVFKTLGFTVDYNVDLNLEVTSETYNEAMAVVLVKTFADRAAAVAFVGALKDKSLYEGTQPVPVVISPENYEKMKKEGNFMGYREFYRQTYGE</sequence>
<organism evidence="3 4">
    <name type="scientific">Candidatus [Bacteroides] periocalifornicus</name>
    <dbReference type="NCBI Taxonomy" id="1702214"/>
    <lineage>
        <taxon>Bacteria</taxon>
        <taxon>Pseudomonadati</taxon>
        <taxon>Bacteroidota</taxon>
    </lineage>
</organism>
<dbReference type="InterPro" id="IPR019734">
    <property type="entry name" value="TPR_rpt"/>
</dbReference>
<dbReference type="InterPro" id="IPR011990">
    <property type="entry name" value="TPR-like_helical_dom_sf"/>
</dbReference>
<dbReference type="Gene3D" id="1.25.40.10">
    <property type="entry name" value="Tetratricopeptide repeat domain"/>
    <property type="match status" value="2"/>
</dbReference>
<protein>
    <submittedName>
        <fullName evidence="3">Uncharacterized protein</fullName>
    </submittedName>
</protein>